<dbReference type="CDD" id="cd01106">
    <property type="entry name" value="HTH_TipAL-Mta"/>
    <property type="match status" value="1"/>
</dbReference>
<reference evidence="7" key="1">
    <citation type="journal article" date="2019" name="Int. J. Syst. Evol. Microbiol.">
        <title>The Global Catalogue of Microorganisms (GCM) 10K type strain sequencing project: providing services to taxonomists for standard genome sequencing and annotation.</title>
        <authorList>
            <consortium name="The Broad Institute Genomics Platform"/>
            <consortium name="The Broad Institute Genome Sequencing Center for Infectious Disease"/>
            <person name="Wu L."/>
            <person name="Ma J."/>
        </authorList>
    </citation>
    <scope>NUCLEOTIDE SEQUENCE [LARGE SCALE GENOMIC DNA]</scope>
    <source>
        <strain evidence="7">JCM 9458</strain>
    </source>
</reference>
<dbReference type="InterPro" id="IPR047057">
    <property type="entry name" value="MerR_fam"/>
</dbReference>
<evidence type="ECO:0000313" key="6">
    <source>
        <dbReference type="EMBL" id="GAA3399229.1"/>
    </source>
</evidence>
<proteinExistence type="predicted"/>
<keyword evidence="2" id="KW-0805">Transcription regulation</keyword>
<dbReference type="InterPro" id="IPR009061">
    <property type="entry name" value="DNA-bd_dom_put_sf"/>
</dbReference>
<evidence type="ECO:0000259" key="5">
    <source>
        <dbReference type="PROSITE" id="PS50937"/>
    </source>
</evidence>
<dbReference type="Pfam" id="PF13411">
    <property type="entry name" value="MerR_1"/>
    <property type="match status" value="1"/>
</dbReference>
<accession>A0ABP6TCB6</accession>
<evidence type="ECO:0000256" key="1">
    <source>
        <dbReference type="ARBA" id="ARBA00022491"/>
    </source>
</evidence>
<dbReference type="EMBL" id="BAAAYN010000122">
    <property type="protein sequence ID" value="GAA3399229.1"/>
    <property type="molecule type" value="Genomic_DNA"/>
</dbReference>
<gene>
    <name evidence="6" type="ORF">GCM10020369_84490</name>
</gene>
<keyword evidence="1" id="KW-0678">Repressor</keyword>
<evidence type="ECO:0000256" key="2">
    <source>
        <dbReference type="ARBA" id="ARBA00023015"/>
    </source>
</evidence>
<dbReference type="PRINTS" id="PR00040">
    <property type="entry name" value="HTHMERR"/>
</dbReference>
<evidence type="ECO:0000256" key="4">
    <source>
        <dbReference type="ARBA" id="ARBA00023163"/>
    </source>
</evidence>
<evidence type="ECO:0000313" key="7">
    <source>
        <dbReference type="Proteomes" id="UP001501676"/>
    </source>
</evidence>
<dbReference type="InterPro" id="IPR000551">
    <property type="entry name" value="MerR-type_HTH_dom"/>
</dbReference>
<dbReference type="Gene3D" id="1.10.1660.10">
    <property type="match status" value="1"/>
</dbReference>
<keyword evidence="3" id="KW-0238">DNA-binding</keyword>
<dbReference type="PANTHER" id="PTHR30204:SF69">
    <property type="entry name" value="MERR-FAMILY TRANSCRIPTIONAL REGULATOR"/>
    <property type="match status" value="1"/>
</dbReference>
<keyword evidence="7" id="KW-1185">Reference proteome</keyword>
<dbReference type="PANTHER" id="PTHR30204">
    <property type="entry name" value="REDOX-CYCLING DRUG-SENSING TRANSCRIPTIONAL ACTIVATOR SOXR"/>
    <property type="match status" value="1"/>
</dbReference>
<name>A0ABP6TCB6_9ACTN</name>
<feature type="domain" description="HTH merR-type" evidence="5">
    <location>
        <begin position="5"/>
        <end position="74"/>
    </location>
</feature>
<comment type="caution">
    <text evidence="6">The sequence shown here is derived from an EMBL/GenBank/DDBJ whole genome shotgun (WGS) entry which is preliminary data.</text>
</comment>
<sequence length="253" mass="27831">MDERRWKVGELARASGVTVRTLHHFDVIGLLRPAERSAAGHRLYTAADVRRLYQVLGLRYLGLSLAEVTRALDGGPAELGPIVERQRSQVDREFAALHDLRRRLATLQQALREARDPSIDELIRTMEAMMQSSYFTPEQLAAAAARHREPGFDDRFAGWQDRCGRLVATLRPHLEAGTDPADPDVQRLAGLWSAVLDEMTGGDRGVRSAIYAKLDGQGPDRATRGIVDAASWDYLKRAFAVGYGGAPTGDGTA</sequence>
<dbReference type="SMART" id="SM00422">
    <property type="entry name" value="HTH_MERR"/>
    <property type="match status" value="1"/>
</dbReference>
<organism evidence="6 7">
    <name type="scientific">Cryptosporangium minutisporangium</name>
    <dbReference type="NCBI Taxonomy" id="113569"/>
    <lineage>
        <taxon>Bacteria</taxon>
        <taxon>Bacillati</taxon>
        <taxon>Actinomycetota</taxon>
        <taxon>Actinomycetes</taxon>
        <taxon>Cryptosporangiales</taxon>
        <taxon>Cryptosporangiaceae</taxon>
        <taxon>Cryptosporangium</taxon>
    </lineage>
</organism>
<dbReference type="RefSeq" id="WP_345734004.1">
    <property type="nucleotide sequence ID" value="NZ_BAAAYN010000122.1"/>
</dbReference>
<keyword evidence="4" id="KW-0804">Transcription</keyword>
<dbReference type="PROSITE" id="PS50937">
    <property type="entry name" value="HTH_MERR_2"/>
    <property type="match status" value="1"/>
</dbReference>
<protein>
    <submittedName>
        <fullName evidence="6">MerR family transcriptional regulator</fullName>
    </submittedName>
</protein>
<evidence type="ECO:0000256" key="3">
    <source>
        <dbReference type="ARBA" id="ARBA00023125"/>
    </source>
</evidence>
<dbReference type="SUPFAM" id="SSF46955">
    <property type="entry name" value="Putative DNA-binding domain"/>
    <property type="match status" value="1"/>
</dbReference>
<dbReference type="Proteomes" id="UP001501676">
    <property type="component" value="Unassembled WGS sequence"/>
</dbReference>